<accession>A0A9D4CT39</accession>
<comment type="caution">
    <text evidence="2">The sequence shown here is derived from an EMBL/GenBank/DDBJ whole genome shotgun (WGS) entry which is preliminary data.</text>
</comment>
<dbReference type="EMBL" id="JAIWYP010000012">
    <property type="protein sequence ID" value="KAH3729696.1"/>
    <property type="molecule type" value="Genomic_DNA"/>
</dbReference>
<proteinExistence type="predicted"/>
<reference evidence="2" key="2">
    <citation type="submission" date="2020-11" db="EMBL/GenBank/DDBJ databases">
        <authorList>
            <person name="McCartney M.A."/>
            <person name="Auch B."/>
            <person name="Kono T."/>
            <person name="Mallez S."/>
            <person name="Becker A."/>
            <person name="Gohl D.M."/>
            <person name="Silverstein K.A.T."/>
            <person name="Koren S."/>
            <person name="Bechman K.B."/>
            <person name="Herman A."/>
            <person name="Abrahante J.E."/>
            <person name="Garbe J."/>
        </authorList>
    </citation>
    <scope>NUCLEOTIDE SEQUENCE</scope>
    <source>
        <strain evidence="2">Duluth1</strain>
        <tissue evidence="2">Whole animal</tissue>
    </source>
</reference>
<dbReference type="Proteomes" id="UP000828390">
    <property type="component" value="Unassembled WGS sequence"/>
</dbReference>
<protein>
    <submittedName>
        <fullName evidence="2">Uncharacterized protein</fullName>
    </submittedName>
</protein>
<name>A0A9D4CT39_DREPO</name>
<sequence length="68" mass="7728">MSFSSDATCADVKNRVRLNENLTKPECSQATVWSTDARRPPSDHSSRSRGKLPRLWSHDGVVSRLRSW</sequence>
<organism evidence="2 3">
    <name type="scientific">Dreissena polymorpha</name>
    <name type="common">Zebra mussel</name>
    <name type="synonym">Mytilus polymorpha</name>
    <dbReference type="NCBI Taxonomy" id="45954"/>
    <lineage>
        <taxon>Eukaryota</taxon>
        <taxon>Metazoa</taxon>
        <taxon>Spiralia</taxon>
        <taxon>Lophotrochozoa</taxon>
        <taxon>Mollusca</taxon>
        <taxon>Bivalvia</taxon>
        <taxon>Autobranchia</taxon>
        <taxon>Heteroconchia</taxon>
        <taxon>Euheterodonta</taxon>
        <taxon>Imparidentia</taxon>
        <taxon>Neoheterodontei</taxon>
        <taxon>Myida</taxon>
        <taxon>Dreissenoidea</taxon>
        <taxon>Dreissenidae</taxon>
        <taxon>Dreissena</taxon>
    </lineage>
</organism>
<dbReference type="AlphaFoldDB" id="A0A9D4CT39"/>
<gene>
    <name evidence="2" type="ORF">DPMN_055674</name>
</gene>
<keyword evidence="3" id="KW-1185">Reference proteome</keyword>
<evidence type="ECO:0000313" key="3">
    <source>
        <dbReference type="Proteomes" id="UP000828390"/>
    </source>
</evidence>
<feature type="region of interest" description="Disordered" evidence="1">
    <location>
        <begin position="27"/>
        <end position="53"/>
    </location>
</feature>
<evidence type="ECO:0000313" key="2">
    <source>
        <dbReference type="EMBL" id="KAH3729696.1"/>
    </source>
</evidence>
<reference evidence="2" key="1">
    <citation type="journal article" date="2019" name="bioRxiv">
        <title>The Genome of the Zebra Mussel, Dreissena polymorpha: A Resource for Invasive Species Research.</title>
        <authorList>
            <person name="McCartney M.A."/>
            <person name="Auch B."/>
            <person name="Kono T."/>
            <person name="Mallez S."/>
            <person name="Zhang Y."/>
            <person name="Obille A."/>
            <person name="Becker A."/>
            <person name="Abrahante J.E."/>
            <person name="Garbe J."/>
            <person name="Badalamenti J.P."/>
            <person name="Herman A."/>
            <person name="Mangelson H."/>
            <person name="Liachko I."/>
            <person name="Sullivan S."/>
            <person name="Sone E.D."/>
            <person name="Koren S."/>
            <person name="Silverstein K.A.T."/>
            <person name="Beckman K.B."/>
            <person name="Gohl D.M."/>
        </authorList>
    </citation>
    <scope>NUCLEOTIDE SEQUENCE</scope>
    <source>
        <strain evidence="2">Duluth1</strain>
        <tissue evidence="2">Whole animal</tissue>
    </source>
</reference>
<evidence type="ECO:0000256" key="1">
    <source>
        <dbReference type="SAM" id="MobiDB-lite"/>
    </source>
</evidence>
<feature type="compositionally biased region" description="Basic and acidic residues" evidence="1">
    <location>
        <begin position="36"/>
        <end position="46"/>
    </location>
</feature>